<dbReference type="PANTHER" id="PTHR31325">
    <property type="entry name" value="OS01G0798800 PROTEIN-RELATED"/>
    <property type="match status" value="1"/>
</dbReference>
<keyword evidence="4" id="KW-1185">Reference proteome</keyword>
<evidence type="ECO:0000313" key="4">
    <source>
        <dbReference type="Proteomes" id="UP001415857"/>
    </source>
</evidence>
<name>A0AAP0RBC4_LIQFO</name>
<feature type="transmembrane region" description="Helical" evidence="1">
    <location>
        <begin position="118"/>
        <end position="138"/>
    </location>
</feature>
<evidence type="ECO:0000313" key="3">
    <source>
        <dbReference type="EMBL" id="KAK9274458.1"/>
    </source>
</evidence>
<dbReference type="Proteomes" id="UP001415857">
    <property type="component" value="Unassembled WGS sequence"/>
</dbReference>
<reference evidence="3 4" key="1">
    <citation type="journal article" date="2024" name="Plant J.">
        <title>Genome sequences and population genomics reveal climatic adaptation and genomic divergence between two closely related sweetgum species.</title>
        <authorList>
            <person name="Xu W.Q."/>
            <person name="Ren C.Q."/>
            <person name="Zhang X.Y."/>
            <person name="Comes H.P."/>
            <person name="Liu X.H."/>
            <person name="Li Y.G."/>
            <person name="Kettle C.J."/>
            <person name="Jalonen R."/>
            <person name="Gaisberger H."/>
            <person name="Ma Y.Z."/>
            <person name="Qiu Y.X."/>
        </authorList>
    </citation>
    <scope>NUCLEOTIDE SEQUENCE [LARGE SCALE GENOMIC DNA]</scope>
    <source>
        <strain evidence="3">Hangzhou</strain>
    </source>
</reference>
<gene>
    <name evidence="3" type="ORF">L1049_021705</name>
</gene>
<feature type="transmembrane region" description="Helical" evidence="1">
    <location>
        <begin position="17"/>
        <end position="36"/>
    </location>
</feature>
<feature type="transmembrane region" description="Helical" evidence="1">
    <location>
        <begin position="302"/>
        <end position="329"/>
    </location>
</feature>
<dbReference type="InterPro" id="IPR025315">
    <property type="entry name" value="DUF4220"/>
</dbReference>
<keyword evidence="1" id="KW-0812">Transmembrane</keyword>
<feature type="domain" description="DUF4220" evidence="2">
    <location>
        <begin position="51"/>
        <end position="370"/>
    </location>
</feature>
<keyword evidence="1" id="KW-0472">Membrane</keyword>
<sequence>MDPIPGWAERLWDVWDIRILVLLSFVLQIILTSLGSRRKYIARIWVRIIVWSAYLMADSVATFALGNLSQVSNSVYKQNGNTSNSGNTALMALWAPLLLLHLGGPDTITAYSVEDNQLWIRHLLGLAVQAVVAIYVILRRWTDSFLFYLTFPLFLAGIIKYGERAWALRSSMRKPLYMNDLKKEVEYHSTTNIPGVKLLLKAFYLFDDFKPQIVNRHFPCLSSSRSKEPFSLPKDGCSSGDVFKISEIELGFMFDVLYTKSTIIYTRVGCIFRIISLVCIVYVLWGFSFATKPAHVDVDIAITYVLLAGAVLLEIRAFMLVICSDWAILWMIKHHEKWLVAQLLRVLAPHYLGKRRRWSNSMGQFNLLSYCLCDEPKKLGRSP</sequence>
<protein>
    <recommendedName>
        <fullName evidence="2">DUF4220 domain-containing protein</fullName>
    </recommendedName>
</protein>
<feature type="transmembrane region" description="Helical" evidence="1">
    <location>
        <begin position="48"/>
        <end position="69"/>
    </location>
</feature>
<comment type="caution">
    <text evidence="3">The sequence shown here is derived from an EMBL/GenBank/DDBJ whole genome shotgun (WGS) entry which is preliminary data.</text>
</comment>
<dbReference type="AlphaFoldDB" id="A0AAP0RBC4"/>
<dbReference type="Pfam" id="PF13968">
    <property type="entry name" value="DUF4220"/>
    <property type="match status" value="1"/>
</dbReference>
<feature type="transmembrane region" description="Helical" evidence="1">
    <location>
        <begin position="270"/>
        <end position="290"/>
    </location>
</feature>
<feature type="transmembrane region" description="Helical" evidence="1">
    <location>
        <begin position="89"/>
        <end position="111"/>
    </location>
</feature>
<proteinExistence type="predicted"/>
<evidence type="ECO:0000256" key="1">
    <source>
        <dbReference type="SAM" id="Phobius"/>
    </source>
</evidence>
<organism evidence="3 4">
    <name type="scientific">Liquidambar formosana</name>
    <name type="common">Formosan gum</name>
    <dbReference type="NCBI Taxonomy" id="63359"/>
    <lineage>
        <taxon>Eukaryota</taxon>
        <taxon>Viridiplantae</taxon>
        <taxon>Streptophyta</taxon>
        <taxon>Embryophyta</taxon>
        <taxon>Tracheophyta</taxon>
        <taxon>Spermatophyta</taxon>
        <taxon>Magnoliopsida</taxon>
        <taxon>eudicotyledons</taxon>
        <taxon>Gunneridae</taxon>
        <taxon>Pentapetalae</taxon>
        <taxon>Saxifragales</taxon>
        <taxon>Altingiaceae</taxon>
        <taxon>Liquidambar</taxon>
    </lineage>
</organism>
<accession>A0AAP0RBC4</accession>
<evidence type="ECO:0000259" key="2">
    <source>
        <dbReference type="Pfam" id="PF13968"/>
    </source>
</evidence>
<dbReference type="EMBL" id="JBBPBK010000011">
    <property type="protein sequence ID" value="KAK9274458.1"/>
    <property type="molecule type" value="Genomic_DNA"/>
</dbReference>
<feature type="transmembrane region" description="Helical" evidence="1">
    <location>
        <begin position="144"/>
        <end position="162"/>
    </location>
</feature>
<keyword evidence="1" id="KW-1133">Transmembrane helix</keyword>